<dbReference type="OrthoDB" id="3972401at2759"/>
<dbReference type="Proteomes" id="UP000183365">
    <property type="component" value="Unassembled WGS sequence"/>
</dbReference>
<dbReference type="VEuPathDB" id="FungiDB:HGUI_02928"/>
<accession>A0A1L0B2N4</accession>
<dbReference type="AlphaFoldDB" id="A0A1L0B2N4"/>
<gene>
    <name evidence="1" type="ORF">HGUI_02928</name>
</gene>
<reference evidence="2" key="1">
    <citation type="submission" date="2016-11" db="EMBL/GenBank/DDBJ databases">
        <authorList>
            <person name="Guldener U."/>
        </authorList>
    </citation>
    <scope>NUCLEOTIDE SEQUENCE [LARGE SCALE GENOMIC DNA]</scope>
</reference>
<keyword evidence="2" id="KW-1185">Reference proteome</keyword>
<dbReference type="EMBL" id="FQNF01000062">
    <property type="protein sequence ID" value="SGZ40728.1"/>
    <property type="molecule type" value="Genomic_DNA"/>
</dbReference>
<evidence type="ECO:0000313" key="2">
    <source>
        <dbReference type="Proteomes" id="UP000183365"/>
    </source>
</evidence>
<organism evidence="1 2">
    <name type="scientific">Hanseniaspora guilliermondii</name>
    <dbReference type="NCBI Taxonomy" id="56406"/>
    <lineage>
        <taxon>Eukaryota</taxon>
        <taxon>Fungi</taxon>
        <taxon>Dikarya</taxon>
        <taxon>Ascomycota</taxon>
        <taxon>Saccharomycotina</taxon>
        <taxon>Saccharomycetes</taxon>
        <taxon>Saccharomycodales</taxon>
        <taxon>Saccharomycodaceae</taxon>
        <taxon>Hanseniaspora</taxon>
    </lineage>
</organism>
<sequence>MFAYSRSLGYIGRKYSTQAKSSNFTYKKFYNGITFKEGTNDGMKEYYKRKWYYPITKYPSEYYKLEDDYVNKTTNGVYDWVKYQFKKNSIIFKVLLENYKNTAWYIYNFRILKKHYKDDIGYRMDELLKNTIFKVIEEENKLVLLPVPNKDVPRVKQVYLTPEETLLNLHKDDRFFLKDLDYDKFLPFQQDKTIHGVVYDFFKISLIILFLEELSLILLKMNLLRPPFFAHIPETLIKHVDEVVYPNMLKINTLKVKNENEVAYMNPYTCIDKNLSKKYTVEYLDLVYLDDLIFINRLVNNRDDFYRDELVYKCLNRNLFPKDYKKGSYLSLSTSTFKDLYFDYLDKRYSETLMNSKNGIHNIFDLS</sequence>
<proteinExistence type="predicted"/>
<evidence type="ECO:0000313" key="1">
    <source>
        <dbReference type="EMBL" id="SGZ40728.1"/>
    </source>
</evidence>
<protein>
    <submittedName>
        <fullName evidence="1">Uncharacterized protein</fullName>
    </submittedName>
</protein>
<name>A0A1L0B2N4_9ASCO</name>